<protein>
    <submittedName>
        <fullName evidence="2">Fluoroacetate dehalogenase</fullName>
    </submittedName>
</protein>
<dbReference type="InterPro" id="IPR029058">
    <property type="entry name" value="AB_hydrolase_fold"/>
</dbReference>
<dbReference type="RefSeq" id="WP_147829571.1">
    <property type="nucleotide sequence ID" value="NZ_BPQG01000036.1"/>
</dbReference>
<dbReference type="PRINTS" id="PR00412">
    <property type="entry name" value="EPOXHYDRLASE"/>
</dbReference>
<dbReference type="Pfam" id="PF00561">
    <property type="entry name" value="Abhydrolase_1"/>
    <property type="match status" value="1"/>
</dbReference>
<accession>A0ABQ4QHH7</accession>
<evidence type="ECO:0000313" key="2">
    <source>
        <dbReference type="EMBL" id="GJD44700.1"/>
    </source>
</evidence>
<dbReference type="Proteomes" id="UP001055117">
    <property type="component" value="Unassembled WGS sequence"/>
</dbReference>
<dbReference type="InterPro" id="IPR000639">
    <property type="entry name" value="Epox_hydrolase-like"/>
</dbReference>
<keyword evidence="3" id="KW-1185">Reference proteome</keyword>
<organism evidence="2 3">
    <name type="scientific">Methylobacterium cerastii</name>
    <dbReference type="NCBI Taxonomy" id="932741"/>
    <lineage>
        <taxon>Bacteria</taxon>
        <taxon>Pseudomonadati</taxon>
        <taxon>Pseudomonadota</taxon>
        <taxon>Alphaproteobacteria</taxon>
        <taxon>Hyphomicrobiales</taxon>
        <taxon>Methylobacteriaceae</taxon>
        <taxon>Methylobacterium</taxon>
    </lineage>
</organism>
<dbReference type="SUPFAM" id="SSF53474">
    <property type="entry name" value="alpha/beta-Hydrolases"/>
    <property type="match status" value="1"/>
</dbReference>
<evidence type="ECO:0000313" key="3">
    <source>
        <dbReference type="Proteomes" id="UP001055117"/>
    </source>
</evidence>
<dbReference type="Gene3D" id="3.40.50.1820">
    <property type="entry name" value="alpha/beta hydrolase"/>
    <property type="match status" value="1"/>
</dbReference>
<proteinExistence type="predicted"/>
<dbReference type="EMBL" id="BPQG01000036">
    <property type="protein sequence ID" value="GJD44700.1"/>
    <property type="molecule type" value="Genomic_DNA"/>
</dbReference>
<dbReference type="InterPro" id="IPR050266">
    <property type="entry name" value="AB_hydrolase_sf"/>
</dbReference>
<reference evidence="2 3" key="1">
    <citation type="journal article" date="2021" name="Front. Microbiol.">
        <title>Comprehensive Comparative Genomics and Phenotyping of Methylobacterium Species.</title>
        <authorList>
            <person name="Alessa O."/>
            <person name="Ogura Y."/>
            <person name="Fujitani Y."/>
            <person name="Takami H."/>
            <person name="Hayashi T."/>
            <person name="Sahin N."/>
            <person name="Tani A."/>
        </authorList>
    </citation>
    <scope>NUCLEOTIDE SEQUENCE [LARGE SCALE GENOMIC DNA]</scope>
    <source>
        <strain evidence="2 3">DSM 23679</strain>
    </source>
</reference>
<gene>
    <name evidence="2" type="ORF">AFCDBAGC_2567</name>
</gene>
<name>A0ABQ4QHH7_9HYPH</name>
<dbReference type="PANTHER" id="PTHR43798:SF33">
    <property type="entry name" value="HYDROLASE, PUTATIVE (AFU_ORTHOLOGUE AFUA_2G14860)-RELATED"/>
    <property type="match status" value="1"/>
</dbReference>
<evidence type="ECO:0000259" key="1">
    <source>
        <dbReference type="Pfam" id="PF00561"/>
    </source>
</evidence>
<comment type="caution">
    <text evidence="2">The sequence shown here is derived from an EMBL/GenBank/DDBJ whole genome shotgun (WGS) entry which is preliminary data.</text>
</comment>
<feature type="domain" description="AB hydrolase-1" evidence="1">
    <location>
        <begin position="35"/>
        <end position="291"/>
    </location>
</feature>
<dbReference type="InterPro" id="IPR000073">
    <property type="entry name" value="AB_hydrolase_1"/>
</dbReference>
<dbReference type="PRINTS" id="PR00111">
    <property type="entry name" value="ABHYDROLASE"/>
</dbReference>
<sequence length="310" mass="33371">MPSGGEDLFSGFEALWMEAAWGKAFARVGGPADAPPLLLLHGFPQSHALWHRVAPDLAHDHRVICLDLPGYGWSSAPPSDSGHEPYAKRRVGAEIVALMERIGHVRFALVGHDRGARVAYRLALDHPGRVSKLALLDVVPTAVQWARIEAAPGMNPHWPFLAEPAPNPETAIGRDPDGYFRRLIAGWTAGKDLSAFDPRALDLYAQAWGVPERIHAMCEDYRAGAGPDRAADEADIAAGRTLAMPVLVLASTRYLDHEKPETALAAWRRTLAPDAVGAAIESGHFLAEENPSATLAALRPFLAGEAPPKA</sequence>
<dbReference type="PANTHER" id="PTHR43798">
    <property type="entry name" value="MONOACYLGLYCEROL LIPASE"/>
    <property type="match status" value="1"/>
</dbReference>